<sequence>MNYEIVNLEQKTIVGVSAITGNTDPKMGAVIGGLWEKLYQGGVNAAIKNKLNEYAIGLYSDYSDDQYCVTAGNEVSKAENDELTVKIIPAGRYAKFSVHGHMEKAVAEAWGQIWKMDLNRSFTGDFEEYLNSDWENADIDIYIALK</sequence>
<dbReference type="SMART" id="SM00871">
    <property type="entry name" value="AraC_E_bind"/>
    <property type="match status" value="1"/>
</dbReference>
<dbReference type="GO" id="GO:0003677">
    <property type="term" value="F:DNA binding"/>
    <property type="evidence" value="ECO:0007669"/>
    <property type="project" value="UniProtKB-KW"/>
</dbReference>
<organism evidence="2 3">
    <name type="scientific">Desulfosporosinus hippei DSM 8344</name>
    <dbReference type="NCBI Taxonomy" id="1121419"/>
    <lineage>
        <taxon>Bacteria</taxon>
        <taxon>Bacillati</taxon>
        <taxon>Bacillota</taxon>
        <taxon>Clostridia</taxon>
        <taxon>Eubacteriales</taxon>
        <taxon>Desulfitobacteriaceae</taxon>
        <taxon>Desulfosporosinus</taxon>
    </lineage>
</organism>
<accession>A0A1G8IA17</accession>
<dbReference type="Pfam" id="PF14526">
    <property type="entry name" value="Cass2"/>
    <property type="match status" value="1"/>
</dbReference>
<dbReference type="InterPro" id="IPR053182">
    <property type="entry name" value="YobU-like_regulator"/>
</dbReference>
<dbReference type="EMBL" id="FNCP01000028">
    <property type="protein sequence ID" value="SDI15819.1"/>
    <property type="molecule type" value="Genomic_DNA"/>
</dbReference>
<dbReference type="Gene3D" id="3.20.80.10">
    <property type="entry name" value="Regulatory factor, effector binding domain"/>
    <property type="match status" value="1"/>
</dbReference>
<dbReference type="InterPro" id="IPR010499">
    <property type="entry name" value="AraC_E-bd"/>
</dbReference>
<evidence type="ECO:0000313" key="2">
    <source>
        <dbReference type="EMBL" id="SDI15819.1"/>
    </source>
</evidence>
<dbReference type="SUPFAM" id="SSF55136">
    <property type="entry name" value="Probable bacterial effector-binding domain"/>
    <property type="match status" value="1"/>
</dbReference>
<dbReference type="OrthoDB" id="9801008at2"/>
<dbReference type="Proteomes" id="UP000198656">
    <property type="component" value="Unassembled WGS sequence"/>
</dbReference>
<dbReference type="PANTHER" id="PTHR36444:SF2">
    <property type="entry name" value="TRANSCRIPTIONAL REGULATOR PROTEIN YOBU-RELATED"/>
    <property type="match status" value="1"/>
</dbReference>
<feature type="domain" description="AraC effector-binding" evidence="1">
    <location>
        <begin position="1"/>
        <end position="146"/>
    </location>
</feature>
<proteinExistence type="predicted"/>
<evidence type="ECO:0000313" key="3">
    <source>
        <dbReference type="Proteomes" id="UP000198656"/>
    </source>
</evidence>
<reference evidence="3" key="1">
    <citation type="submission" date="2016-10" db="EMBL/GenBank/DDBJ databases">
        <authorList>
            <person name="Varghese N."/>
            <person name="Submissions S."/>
        </authorList>
    </citation>
    <scope>NUCLEOTIDE SEQUENCE [LARGE SCALE GENOMIC DNA]</scope>
    <source>
        <strain evidence="3">DSM 8344</strain>
    </source>
</reference>
<evidence type="ECO:0000259" key="1">
    <source>
        <dbReference type="SMART" id="SM00871"/>
    </source>
</evidence>
<keyword evidence="2" id="KW-0238">DNA-binding</keyword>
<name>A0A1G8IA17_9FIRM</name>
<dbReference type="InterPro" id="IPR011256">
    <property type="entry name" value="Reg_factor_effector_dom_sf"/>
</dbReference>
<keyword evidence="3" id="KW-1185">Reference proteome</keyword>
<protein>
    <submittedName>
        <fullName evidence="2">Predicted transcriptional regulator YdeE, contains AraC-type DNA-binding domain</fullName>
    </submittedName>
</protein>
<dbReference type="InterPro" id="IPR029441">
    <property type="entry name" value="Cass2"/>
</dbReference>
<dbReference type="AlphaFoldDB" id="A0A1G8IA17"/>
<dbReference type="STRING" id="1121419.SAMN05443529_12814"/>
<gene>
    <name evidence="2" type="ORF">SAMN05443529_12814</name>
</gene>
<dbReference type="RefSeq" id="WP_092335217.1">
    <property type="nucleotide sequence ID" value="NZ_FNCP01000028.1"/>
</dbReference>
<dbReference type="PANTHER" id="PTHR36444">
    <property type="entry name" value="TRANSCRIPTIONAL REGULATOR PROTEIN YOBU-RELATED"/>
    <property type="match status" value="1"/>
</dbReference>